<keyword evidence="2" id="KW-1185">Reference proteome</keyword>
<accession>A0AAW0X4Q3</accession>
<feature type="non-terminal residue" evidence="1">
    <location>
        <position position="1"/>
    </location>
</feature>
<comment type="caution">
    <text evidence="1">The sequence shown here is derived from an EMBL/GenBank/DDBJ whole genome shotgun (WGS) entry which is preliminary data.</text>
</comment>
<evidence type="ECO:0000313" key="2">
    <source>
        <dbReference type="Proteomes" id="UP001445076"/>
    </source>
</evidence>
<sequence length="106" mass="12558">YIYIYIHRYRLYHDLCKLTVSQQKFSSIFIESYESLVLVYVQNTLHFYYYIKIQQCISNTKHCFVYKNLSSNMAEATAYCCFLVSEMKVSSMGRCIHVGDAKECVE</sequence>
<evidence type="ECO:0000313" key="1">
    <source>
        <dbReference type="EMBL" id="KAK8734532.1"/>
    </source>
</evidence>
<dbReference type="AlphaFoldDB" id="A0AAW0X4Q3"/>
<gene>
    <name evidence="1" type="ORF">OTU49_005864</name>
</gene>
<name>A0AAW0X4Q3_CHEQU</name>
<proteinExistence type="predicted"/>
<protein>
    <submittedName>
        <fullName evidence="1">Uncharacterized protein</fullName>
    </submittedName>
</protein>
<dbReference type="EMBL" id="JARKIK010000050">
    <property type="protein sequence ID" value="KAK8734532.1"/>
    <property type="molecule type" value="Genomic_DNA"/>
</dbReference>
<organism evidence="1 2">
    <name type="scientific">Cherax quadricarinatus</name>
    <name type="common">Australian red claw crayfish</name>
    <dbReference type="NCBI Taxonomy" id="27406"/>
    <lineage>
        <taxon>Eukaryota</taxon>
        <taxon>Metazoa</taxon>
        <taxon>Ecdysozoa</taxon>
        <taxon>Arthropoda</taxon>
        <taxon>Crustacea</taxon>
        <taxon>Multicrustacea</taxon>
        <taxon>Malacostraca</taxon>
        <taxon>Eumalacostraca</taxon>
        <taxon>Eucarida</taxon>
        <taxon>Decapoda</taxon>
        <taxon>Pleocyemata</taxon>
        <taxon>Astacidea</taxon>
        <taxon>Parastacoidea</taxon>
        <taxon>Parastacidae</taxon>
        <taxon>Cherax</taxon>
    </lineage>
</organism>
<dbReference type="Proteomes" id="UP001445076">
    <property type="component" value="Unassembled WGS sequence"/>
</dbReference>
<reference evidence="1 2" key="1">
    <citation type="journal article" date="2024" name="BMC Genomics">
        <title>Genome assembly of redclaw crayfish (Cherax quadricarinatus) provides insights into its immune adaptation and hypoxia tolerance.</title>
        <authorList>
            <person name="Liu Z."/>
            <person name="Zheng J."/>
            <person name="Li H."/>
            <person name="Fang K."/>
            <person name="Wang S."/>
            <person name="He J."/>
            <person name="Zhou D."/>
            <person name="Weng S."/>
            <person name="Chi M."/>
            <person name="Gu Z."/>
            <person name="He J."/>
            <person name="Li F."/>
            <person name="Wang M."/>
        </authorList>
    </citation>
    <scope>NUCLEOTIDE SEQUENCE [LARGE SCALE GENOMIC DNA]</scope>
    <source>
        <strain evidence="1">ZL_2023a</strain>
    </source>
</reference>